<dbReference type="Pfam" id="PF16586">
    <property type="entry name" value="DUF5060"/>
    <property type="match status" value="1"/>
</dbReference>
<accession>R7ZRK0</accession>
<dbReference type="InterPro" id="IPR025277">
    <property type="entry name" value="Apiosidase-like_cat_dom"/>
</dbReference>
<keyword evidence="5" id="KW-1185">Reference proteome</keyword>
<dbReference type="PATRIC" id="fig|1288963.3.peg.3117"/>
<evidence type="ECO:0000313" key="5">
    <source>
        <dbReference type="Proteomes" id="UP000013909"/>
    </source>
</evidence>
<gene>
    <name evidence="4" type="ORF">ADIS_3123</name>
</gene>
<dbReference type="Gene3D" id="3.20.20.80">
    <property type="entry name" value="Glycosidases"/>
    <property type="match status" value="1"/>
</dbReference>
<evidence type="ECO:0000259" key="2">
    <source>
        <dbReference type="Pfam" id="PF13204"/>
    </source>
</evidence>
<dbReference type="InterPro" id="IPR013783">
    <property type="entry name" value="Ig-like_fold"/>
</dbReference>
<dbReference type="PANTHER" id="PTHR37836:SF3">
    <property type="entry name" value="ENDOGLUCANASE"/>
    <property type="match status" value="1"/>
</dbReference>
<dbReference type="InterPro" id="IPR017853">
    <property type="entry name" value="GH"/>
</dbReference>
<dbReference type="EMBL" id="AQHR01000085">
    <property type="protein sequence ID" value="EON76673.1"/>
    <property type="molecule type" value="Genomic_DNA"/>
</dbReference>
<name>R7ZRK0_9BACT</name>
<dbReference type="PANTHER" id="PTHR37836">
    <property type="entry name" value="LMO1036 PROTEIN"/>
    <property type="match status" value="1"/>
</dbReference>
<evidence type="ECO:0008006" key="6">
    <source>
        <dbReference type="Google" id="ProtNLM"/>
    </source>
</evidence>
<dbReference type="InterPro" id="IPR032260">
    <property type="entry name" value="DUF5060"/>
</dbReference>
<dbReference type="Pfam" id="PF13204">
    <property type="entry name" value="Apiosidase"/>
    <property type="match status" value="1"/>
</dbReference>
<protein>
    <recommendedName>
        <fullName evidence="6">DUF4038 domain-containing protein</fullName>
    </recommendedName>
</protein>
<proteinExistence type="predicted"/>
<dbReference type="STRING" id="1232681.ADIS_3123"/>
<evidence type="ECO:0000256" key="1">
    <source>
        <dbReference type="SAM" id="MobiDB-lite"/>
    </source>
</evidence>
<comment type="caution">
    <text evidence="4">The sequence shown here is derived from an EMBL/GenBank/DDBJ whole genome shotgun (WGS) entry which is preliminary data.</text>
</comment>
<reference evidence="4 5" key="1">
    <citation type="submission" date="2013-02" db="EMBL/GenBank/DDBJ databases">
        <title>A novel strain isolated from Lonar lake, Maharashtra, India.</title>
        <authorList>
            <person name="Singh A."/>
        </authorList>
    </citation>
    <scope>NUCLEOTIDE SEQUENCE [LARGE SCALE GENOMIC DNA]</scope>
    <source>
        <strain evidence="4 5">AK24</strain>
    </source>
</reference>
<evidence type="ECO:0000259" key="3">
    <source>
        <dbReference type="Pfam" id="PF16586"/>
    </source>
</evidence>
<feature type="domain" description="DUF5060" evidence="3">
    <location>
        <begin position="13"/>
        <end position="80"/>
    </location>
</feature>
<sequence>MMNCKADPTIETIGQWESYEISFEAANAYENPYTGVDMYALFTDETGITHKRPAFWDGDKVWKIRFAPPEANRTYSWETFANVQDPGLVGKNGTLFSSPYRGNNRLIQKGFLTVSEGKRNIIHRDGSPFLLVGDTPWALPFRGTVESVGIYAKDRQKKGFNATLLMTVQPDQEAEGPDSRTEDYGFGRGFHDLKDGHLNELNPGYFQLLDKLLGILHDHEIVPVLQPVFQGFGWKGKNVLGNKAVPEEYVRYTKYLLARYGAMPVMYLVSADGHGKEPGIKETGEMLLEWDAYGQPRGIHYNPFDEAPPSGYTGDPDRFPKHGNKSYQAEEWLDFQWCQTGHGGEHILHKVEKMYHNTPTKAAANGEPTYERIGNPDKATGWWQGHEAWSQWTSGGTMGVVYGAAGLWNWKLRTEEPGFDAWSTTNASWEEATAFEGSKFPGLFGKSLEGYDITDIELSNQGNDRQKVLQKGDSLYVAYLPEGGKLQLGGVRKDLPVVFLDPKTGERKDQGNSSEEETKSYDLPQGEPWVVIIGEKSATP</sequence>
<feature type="compositionally biased region" description="Basic and acidic residues" evidence="1">
    <location>
        <begin position="503"/>
        <end position="520"/>
    </location>
</feature>
<dbReference type="Proteomes" id="UP000013909">
    <property type="component" value="Unassembled WGS sequence"/>
</dbReference>
<dbReference type="Gene3D" id="2.60.40.10">
    <property type="entry name" value="Immunoglobulins"/>
    <property type="match status" value="1"/>
</dbReference>
<feature type="domain" description="Apiosidase-like catalytic" evidence="2">
    <location>
        <begin position="115"/>
        <end position="453"/>
    </location>
</feature>
<evidence type="ECO:0000313" key="4">
    <source>
        <dbReference type="EMBL" id="EON76673.1"/>
    </source>
</evidence>
<dbReference type="AlphaFoldDB" id="R7ZRK0"/>
<dbReference type="SUPFAM" id="SSF51445">
    <property type="entry name" value="(Trans)glycosidases"/>
    <property type="match status" value="1"/>
</dbReference>
<feature type="region of interest" description="Disordered" evidence="1">
    <location>
        <begin position="501"/>
        <end position="527"/>
    </location>
</feature>
<organism evidence="4 5">
    <name type="scientific">Lunatimonas lonarensis</name>
    <dbReference type="NCBI Taxonomy" id="1232681"/>
    <lineage>
        <taxon>Bacteria</taxon>
        <taxon>Pseudomonadati</taxon>
        <taxon>Bacteroidota</taxon>
        <taxon>Cytophagia</taxon>
        <taxon>Cytophagales</taxon>
        <taxon>Cyclobacteriaceae</taxon>
    </lineage>
</organism>